<dbReference type="PANTHER" id="PTHR42735:SF6">
    <property type="entry name" value="SPHINGOSINE-1-PHOSPHATE LYASE 1"/>
    <property type="match status" value="1"/>
</dbReference>
<evidence type="ECO:0000256" key="2">
    <source>
        <dbReference type="ARBA" id="ARBA00022898"/>
    </source>
</evidence>
<dbReference type="GO" id="GO:0008117">
    <property type="term" value="F:sphinganine-1-phosphate aldolase activity"/>
    <property type="evidence" value="ECO:0007669"/>
    <property type="project" value="UniProtKB-EC"/>
</dbReference>
<evidence type="ECO:0000256" key="7">
    <source>
        <dbReference type="RuleBase" id="RU000382"/>
    </source>
</evidence>
<dbReference type="GO" id="GO:0005783">
    <property type="term" value="C:endoplasmic reticulum"/>
    <property type="evidence" value="ECO:0007669"/>
    <property type="project" value="TreeGrafter"/>
</dbReference>
<comment type="cofactor">
    <cofactor evidence="1 6 7">
        <name>pyridoxal 5'-phosphate</name>
        <dbReference type="ChEBI" id="CHEBI:597326"/>
    </cofactor>
</comment>
<dbReference type="Proteomes" id="UP000663881">
    <property type="component" value="Unassembled WGS sequence"/>
</dbReference>
<gene>
    <name evidence="8" type="ORF">OKA104_LOCUS50522</name>
</gene>
<reference evidence="8" key="1">
    <citation type="submission" date="2021-02" db="EMBL/GenBank/DDBJ databases">
        <authorList>
            <person name="Nowell W R."/>
        </authorList>
    </citation>
    <scope>NUCLEOTIDE SEQUENCE</scope>
</reference>
<dbReference type="GO" id="GO:0030170">
    <property type="term" value="F:pyridoxal phosphate binding"/>
    <property type="evidence" value="ECO:0007669"/>
    <property type="project" value="InterPro"/>
</dbReference>
<dbReference type="GO" id="GO:0019752">
    <property type="term" value="P:carboxylic acid metabolic process"/>
    <property type="evidence" value="ECO:0007669"/>
    <property type="project" value="InterPro"/>
</dbReference>
<dbReference type="Pfam" id="PF00282">
    <property type="entry name" value="Pyridoxal_deC"/>
    <property type="match status" value="1"/>
</dbReference>
<sequence>LVASAPNFPHGAIDPIEDISKIALEYGIPLHVDACLGGFLIAFMDEAGFPLKPFDFRVPGVMSISCDTHKYGFTPKGASVILYRTPEIREHQFYAFR</sequence>
<dbReference type="SUPFAM" id="SSF53383">
    <property type="entry name" value="PLP-dependent transferases"/>
    <property type="match status" value="1"/>
</dbReference>
<dbReference type="PANTHER" id="PTHR42735">
    <property type="match status" value="1"/>
</dbReference>
<keyword evidence="3 7" id="KW-0456">Lyase</keyword>
<accession>A0A820N313</accession>
<dbReference type="GO" id="GO:0030149">
    <property type="term" value="P:sphingolipid catabolic process"/>
    <property type="evidence" value="ECO:0007669"/>
    <property type="project" value="TreeGrafter"/>
</dbReference>
<dbReference type="EC" id="4.1.2.27" evidence="4"/>
<comment type="caution">
    <text evidence="8">The sequence shown here is derived from an EMBL/GenBank/DDBJ whole genome shotgun (WGS) entry which is preliminary data.</text>
</comment>
<evidence type="ECO:0000256" key="4">
    <source>
        <dbReference type="ARBA" id="ARBA00038965"/>
    </source>
</evidence>
<proteinExistence type="inferred from homology"/>
<dbReference type="InterPro" id="IPR015421">
    <property type="entry name" value="PyrdxlP-dep_Trfase_major"/>
</dbReference>
<keyword evidence="2 6" id="KW-0663">Pyridoxal phosphate</keyword>
<evidence type="ECO:0000256" key="3">
    <source>
        <dbReference type="ARBA" id="ARBA00023239"/>
    </source>
</evidence>
<evidence type="ECO:0000313" key="9">
    <source>
        <dbReference type="Proteomes" id="UP000663881"/>
    </source>
</evidence>
<dbReference type="EMBL" id="CAJOAY010025582">
    <property type="protein sequence ID" value="CAF4384182.1"/>
    <property type="molecule type" value="Genomic_DNA"/>
</dbReference>
<dbReference type="GO" id="GO:0016020">
    <property type="term" value="C:membrane"/>
    <property type="evidence" value="ECO:0007669"/>
    <property type="project" value="GOC"/>
</dbReference>
<dbReference type="Gene3D" id="3.40.640.10">
    <property type="entry name" value="Type I PLP-dependent aspartate aminotransferase-like (Major domain)"/>
    <property type="match status" value="1"/>
</dbReference>
<name>A0A820N313_9BILA</name>
<dbReference type="InterPro" id="IPR002129">
    <property type="entry name" value="PyrdxlP-dep_de-COase"/>
</dbReference>
<dbReference type="InterPro" id="IPR015424">
    <property type="entry name" value="PyrdxlP-dep_Trfase"/>
</dbReference>
<evidence type="ECO:0000256" key="5">
    <source>
        <dbReference type="ARBA" id="ARBA00042568"/>
    </source>
</evidence>
<dbReference type="AlphaFoldDB" id="A0A820N313"/>
<organism evidence="8 9">
    <name type="scientific">Adineta steineri</name>
    <dbReference type="NCBI Taxonomy" id="433720"/>
    <lineage>
        <taxon>Eukaryota</taxon>
        <taxon>Metazoa</taxon>
        <taxon>Spiralia</taxon>
        <taxon>Gnathifera</taxon>
        <taxon>Rotifera</taxon>
        <taxon>Eurotatoria</taxon>
        <taxon>Bdelloidea</taxon>
        <taxon>Adinetida</taxon>
        <taxon>Adinetidae</taxon>
        <taxon>Adineta</taxon>
    </lineage>
</organism>
<protein>
    <recommendedName>
        <fullName evidence="4">sphinganine-1-phosphate aldolase</fullName>
        <ecNumber evidence="4">4.1.2.27</ecNumber>
    </recommendedName>
    <alternativeName>
        <fullName evidence="5">Sphingosine-1-phosphate aldolase</fullName>
    </alternativeName>
</protein>
<evidence type="ECO:0000256" key="6">
    <source>
        <dbReference type="PIRSR" id="PIRSR602129-50"/>
    </source>
</evidence>
<evidence type="ECO:0000256" key="1">
    <source>
        <dbReference type="ARBA" id="ARBA00001933"/>
    </source>
</evidence>
<feature type="modified residue" description="N6-(pyridoxal phosphate)lysine" evidence="6">
    <location>
        <position position="70"/>
    </location>
</feature>
<feature type="non-terminal residue" evidence="8">
    <location>
        <position position="1"/>
    </location>
</feature>
<dbReference type="InterPro" id="IPR050477">
    <property type="entry name" value="GrpII_AminoAcid_Decarb"/>
</dbReference>
<comment type="similarity">
    <text evidence="7">Belongs to the group II decarboxylase family.</text>
</comment>
<evidence type="ECO:0000313" key="8">
    <source>
        <dbReference type="EMBL" id="CAF4384182.1"/>
    </source>
</evidence>